<evidence type="ECO:0000256" key="2">
    <source>
        <dbReference type="ARBA" id="ARBA00007886"/>
    </source>
</evidence>
<keyword evidence="7" id="KW-0449">Lipoprotein</keyword>
<dbReference type="PANTHER" id="PTHR35789">
    <property type="entry name" value="SPORE GERMINATION PROTEIN B3"/>
    <property type="match status" value="1"/>
</dbReference>
<name>A0A559K644_9BACL</name>
<dbReference type="InterPro" id="IPR008844">
    <property type="entry name" value="Spore_GerAC-like"/>
</dbReference>
<keyword evidence="11" id="KW-1185">Reference proteome</keyword>
<proteinExistence type="inferred from homology"/>
<feature type="domain" description="Spore germination GerAC-like C-terminal" evidence="8">
    <location>
        <begin position="216"/>
        <end position="364"/>
    </location>
</feature>
<evidence type="ECO:0000256" key="1">
    <source>
        <dbReference type="ARBA" id="ARBA00004635"/>
    </source>
</evidence>
<evidence type="ECO:0000259" key="9">
    <source>
        <dbReference type="Pfam" id="PF25198"/>
    </source>
</evidence>
<dbReference type="RefSeq" id="WP_144851582.1">
    <property type="nucleotide sequence ID" value="NZ_VNJI01000035.1"/>
</dbReference>
<dbReference type="InterPro" id="IPR038501">
    <property type="entry name" value="Spore_GerAC_C_sf"/>
</dbReference>
<dbReference type="Pfam" id="PF05504">
    <property type="entry name" value="Spore_GerAC"/>
    <property type="match status" value="1"/>
</dbReference>
<evidence type="ECO:0000259" key="8">
    <source>
        <dbReference type="Pfam" id="PF05504"/>
    </source>
</evidence>
<evidence type="ECO:0000256" key="7">
    <source>
        <dbReference type="ARBA" id="ARBA00023288"/>
    </source>
</evidence>
<sequence>MRLAMLLSTICCMLCLSGCWDNKNIQELLYPTAIGVDYKDNLYEAYIQIINFSQVAKSENGGGGGGGPQVYVGKGKGKTPSLALGNIYETAQRRLFWSHVRAFLFTESAIQAGGSDYFDNLKRYREFRYSPWIFGTKGSIEDLFMTSSFFKMSPIATVLGTPEENYLQKSFIKPLQAQEYQIYLNEPGDTALVPTLTIDKTSWQSEEKADPKLKINGVFVVQKNDFQGWMSHDQVSGLRWMNKETSRTAVETKSAIVSLEKPKPKIMVTQKDGKNIFNIAVKVRGNIVELNDSHTSEQEIEKEAEEQIKKEIRSTYEDGLRIGADMYNFRNVMFKKNFKNWQDIKLSSSSLNRIDVQVYIQHTGELEKQ</sequence>
<dbReference type="PANTHER" id="PTHR35789:SF1">
    <property type="entry name" value="SPORE GERMINATION PROTEIN B3"/>
    <property type="match status" value="1"/>
</dbReference>
<comment type="subcellular location">
    <subcellularLocation>
        <location evidence="1">Membrane</location>
        <topology evidence="1">Lipid-anchor</topology>
    </subcellularLocation>
</comment>
<evidence type="ECO:0000313" key="10">
    <source>
        <dbReference type="EMBL" id="TVY07566.1"/>
    </source>
</evidence>
<evidence type="ECO:0000313" key="11">
    <source>
        <dbReference type="Proteomes" id="UP000317036"/>
    </source>
</evidence>
<gene>
    <name evidence="10" type="ORF">FPZ49_23440</name>
</gene>
<dbReference type="GO" id="GO:0016020">
    <property type="term" value="C:membrane"/>
    <property type="evidence" value="ECO:0007669"/>
    <property type="project" value="UniProtKB-SubCell"/>
</dbReference>
<evidence type="ECO:0000256" key="3">
    <source>
        <dbReference type="ARBA" id="ARBA00022544"/>
    </source>
</evidence>
<dbReference type="AlphaFoldDB" id="A0A559K644"/>
<comment type="caution">
    <text evidence="10">The sequence shown here is derived from an EMBL/GenBank/DDBJ whole genome shotgun (WGS) entry which is preliminary data.</text>
</comment>
<evidence type="ECO:0000256" key="5">
    <source>
        <dbReference type="ARBA" id="ARBA00023136"/>
    </source>
</evidence>
<organism evidence="10 11">
    <name type="scientific">Paenibacillus cremeus</name>
    <dbReference type="NCBI Taxonomy" id="2163881"/>
    <lineage>
        <taxon>Bacteria</taxon>
        <taxon>Bacillati</taxon>
        <taxon>Bacillota</taxon>
        <taxon>Bacilli</taxon>
        <taxon>Bacillales</taxon>
        <taxon>Paenibacillaceae</taxon>
        <taxon>Paenibacillus</taxon>
    </lineage>
</organism>
<dbReference type="GO" id="GO:0009847">
    <property type="term" value="P:spore germination"/>
    <property type="evidence" value="ECO:0007669"/>
    <property type="project" value="InterPro"/>
</dbReference>
<dbReference type="Pfam" id="PF25198">
    <property type="entry name" value="Spore_GerAC_N"/>
    <property type="match status" value="1"/>
</dbReference>
<dbReference type="EMBL" id="VNJI01000035">
    <property type="protein sequence ID" value="TVY07566.1"/>
    <property type="molecule type" value="Genomic_DNA"/>
</dbReference>
<feature type="domain" description="Spore germination protein N-terminal" evidence="9">
    <location>
        <begin position="21"/>
        <end position="198"/>
    </location>
</feature>
<comment type="similarity">
    <text evidence="2">Belongs to the GerABKC lipoprotein family.</text>
</comment>
<dbReference type="NCBIfam" id="TIGR02887">
    <property type="entry name" value="spore_ger_x_C"/>
    <property type="match status" value="1"/>
</dbReference>
<dbReference type="InterPro" id="IPR057336">
    <property type="entry name" value="GerAC_N"/>
</dbReference>
<reference evidence="10 11" key="1">
    <citation type="submission" date="2019-07" db="EMBL/GenBank/DDBJ databases">
        <authorList>
            <person name="Kim J."/>
        </authorList>
    </citation>
    <scope>NUCLEOTIDE SEQUENCE [LARGE SCALE GENOMIC DNA]</scope>
    <source>
        <strain evidence="10 11">JC52</strain>
    </source>
</reference>
<evidence type="ECO:0000256" key="6">
    <source>
        <dbReference type="ARBA" id="ARBA00023139"/>
    </source>
</evidence>
<keyword evidence="3" id="KW-0309">Germination</keyword>
<protein>
    <submittedName>
        <fullName evidence="10">Ger(X)C family spore germination protein</fullName>
    </submittedName>
</protein>
<accession>A0A559K644</accession>
<keyword evidence="6" id="KW-0564">Palmitate</keyword>
<dbReference type="Proteomes" id="UP000317036">
    <property type="component" value="Unassembled WGS sequence"/>
</dbReference>
<keyword evidence="4" id="KW-0732">Signal</keyword>
<dbReference type="InterPro" id="IPR046953">
    <property type="entry name" value="Spore_GerAC-like_C"/>
</dbReference>
<dbReference type="Gene3D" id="3.30.300.210">
    <property type="entry name" value="Nutrient germinant receptor protein C, domain 3"/>
    <property type="match status" value="1"/>
</dbReference>
<evidence type="ECO:0000256" key="4">
    <source>
        <dbReference type="ARBA" id="ARBA00022729"/>
    </source>
</evidence>
<keyword evidence="5" id="KW-0472">Membrane</keyword>
<dbReference type="OrthoDB" id="2380468at2"/>